<dbReference type="InterPro" id="IPR023631">
    <property type="entry name" value="Amidase_dom"/>
</dbReference>
<organism evidence="3 4">
    <name type="scientific">Vanilla planifolia</name>
    <name type="common">Vanilla</name>
    <dbReference type="NCBI Taxonomy" id="51239"/>
    <lineage>
        <taxon>Eukaryota</taxon>
        <taxon>Viridiplantae</taxon>
        <taxon>Streptophyta</taxon>
        <taxon>Embryophyta</taxon>
        <taxon>Tracheophyta</taxon>
        <taxon>Spermatophyta</taxon>
        <taxon>Magnoliopsida</taxon>
        <taxon>Liliopsida</taxon>
        <taxon>Asparagales</taxon>
        <taxon>Orchidaceae</taxon>
        <taxon>Vanilloideae</taxon>
        <taxon>Vanilleae</taxon>
        <taxon>Vanilla</taxon>
    </lineage>
</organism>
<evidence type="ECO:0000259" key="2">
    <source>
        <dbReference type="Pfam" id="PF01425"/>
    </source>
</evidence>
<name>A0A835UT46_VANPL</name>
<gene>
    <name evidence="3" type="ORF">HPP92_016201</name>
</gene>
<evidence type="ECO:0000313" key="4">
    <source>
        <dbReference type="Proteomes" id="UP000639772"/>
    </source>
</evidence>
<accession>A0A835UT46</accession>
<dbReference type="InterPro" id="IPR011990">
    <property type="entry name" value="TPR-like_helical_dom_sf"/>
</dbReference>
<dbReference type="EMBL" id="JADCNM010000008">
    <property type="protein sequence ID" value="KAG0471655.1"/>
    <property type="molecule type" value="Genomic_DNA"/>
</dbReference>
<dbReference type="Gene3D" id="3.90.1300.10">
    <property type="entry name" value="Amidase signature (AS) domain"/>
    <property type="match status" value="1"/>
</dbReference>
<dbReference type="FunFam" id="3.90.1300.10:FF:000004">
    <property type="entry name" value="Outer envelope protein 64, mitochondrial"/>
    <property type="match status" value="1"/>
</dbReference>
<dbReference type="Gene3D" id="1.25.40.10">
    <property type="entry name" value="Tetratricopeptide repeat domain"/>
    <property type="match status" value="1"/>
</dbReference>
<proteinExistence type="predicted"/>
<dbReference type="SUPFAM" id="SSF75304">
    <property type="entry name" value="Amidase signature (AS) enzymes"/>
    <property type="match status" value="1"/>
</dbReference>
<dbReference type="Proteomes" id="UP000639772">
    <property type="component" value="Unassembled WGS sequence"/>
</dbReference>
<protein>
    <recommendedName>
        <fullName evidence="2">Amidase domain-containing protein</fullName>
    </recommendedName>
</protein>
<dbReference type="PROSITE" id="PS50005">
    <property type="entry name" value="TPR"/>
    <property type="match status" value="1"/>
</dbReference>
<dbReference type="OrthoDB" id="245563at2759"/>
<dbReference type="InterPro" id="IPR019734">
    <property type="entry name" value="TPR_rpt"/>
</dbReference>
<dbReference type="PANTHER" id="PTHR46310">
    <property type="entry name" value="AMIDASE 1"/>
    <property type="match status" value="1"/>
</dbReference>
<dbReference type="AlphaFoldDB" id="A0A835UT46"/>
<dbReference type="PANTHER" id="PTHR46310:SF4">
    <property type="entry name" value="OUTER ENVELOPE PROTEIN 64, MITOCHONDRIAL"/>
    <property type="match status" value="1"/>
</dbReference>
<dbReference type="SUPFAM" id="SSF48452">
    <property type="entry name" value="TPR-like"/>
    <property type="match status" value="1"/>
</dbReference>
<comment type="caution">
    <text evidence="3">The sequence shown here is derived from an EMBL/GenBank/DDBJ whole genome shotgun (WGS) entry which is preliminary data.</text>
</comment>
<dbReference type="InterPro" id="IPR036928">
    <property type="entry name" value="AS_sf"/>
</dbReference>
<sequence>MSSAKGLEHLELRKHLSVSKIDVSSTKFWIIAGVGVAGVLIIAETARRRRKGSRKKSARGKDFGAFVERFELHPAPQPSPPAARHPLSDLTFAVGDNFDVKNLISGFGNPDWKRTHEAASKTAVVVSLLLKRGATCVGRTVMDELAFGITGENVHYGTPYKSAVASTRNWGSSSGSAVAVAAKLVDFALGTDTVGCVRIPAAYCNILGYRPSHGSVSTIGVLLNSQSLDTVGLLARDPSILHRVGQLLLEACPTPTTVKRGRRFIFADDIFQYARIPKQKSMHVIGKAIDGLSGYQLAKHLNVNQYIASNVPSLKEFCKPLTKLHQGTSTLQALSTVMISLQKYEFKTNHEEWINTIKPRFGHKVSARVLAALNSSHDNVKSLYKVRAEFRAALNSLLKDDGILVIPTIPDIPAKLSWNKKMSNEFEDRLFIMLSIAGLSGCCQVNIPVGKHDGYPISISLIAAHGADKFLLDTVLDIHSSLQEQINIASNMAPLPDFNGDMDTSELLKEKNVKAYLRRGTAREMLLSYKEAFEDFKHALVLEPQNKVARCAEKRLKRTMS</sequence>
<dbReference type="Pfam" id="PF01425">
    <property type="entry name" value="Amidase"/>
    <property type="match status" value="1"/>
</dbReference>
<feature type="domain" description="Amidase" evidence="2">
    <location>
        <begin position="84"/>
        <end position="237"/>
    </location>
</feature>
<evidence type="ECO:0000313" key="3">
    <source>
        <dbReference type="EMBL" id="KAG0471655.1"/>
    </source>
</evidence>
<evidence type="ECO:0000256" key="1">
    <source>
        <dbReference type="PROSITE-ProRule" id="PRU00339"/>
    </source>
</evidence>
<feature type="repeat" description="TPR" evidence="1">
    <location>
        <begin position="513"/>
        <end position="546"/>
    </location>
</feature>
<keyword evidence="1" id="KW-0802">TPR repeat</keyword>
<reference evidence="3 4" key="1">
    <citation type="journal article" date="2020" name="Nat. Food">
        <title>A phased Vanilla planifolia genome enables genetic improvement of flavour and production.</title>
        <authorList>
            <person name="Hasing T."/>
            <person name="Tang H."/>
            <person name="Brym M."/>
            <person name="Khazi F."/>
            <person name="Huang T."/>
            <person name="Chambers A.H."/>
        </authorList>
    </citation>
    <scope>NUCLEOTIDE SEQUENCE [LARGE SCALE GENOMIC DNA]</scope>
    <source>
        <tissue evidence="3">Leaf</tissue>
    </source>
</reference>